<accession>A0A6N9Q0U5</accession>
<dbReference type="OrthoDB" id="2599887at2"/>
<dbReference type="AlphaFoldDB" id="A0A6N9Q0U5"/>
<dbReference type="Proteomes" id="UP000448943">
    <property type="component" value="Unassembled WGS sequence"/>
</dbReference>
<keyword evidence="2" id="KW-1185">Reference proteome</keyword>
<evidence type="ECO:0000313" key="2">
    <source>
        <dbReference type="Proteomes" id="UP000448943"/>
    </source>
</evidence>
<comment type="caution">
    <text evidence="1">The sequence shown here is derived from an EMBL/GenBank/DDBJ whole genome shotgun (WGS) entry which is preliminary data.</text>
</comment>
<reference evidence="1 2" key="1">
    <citation type="submission" date="2019-01" db="EMBL/GenBank/DDBJ databases">
        <title>Chengkuizengella sp. nov., isolated from deep-sea sediment of East Pacific Ocean.</title>
        <authorList>
            <person name="Yang J."/>
            <person name="Lai Q."/>
            <person name="Shao Z."/>
        </authorList>
    </citation>
    <scope>NUCLEOTIDE SEQUENCE [LARGE SCALE GENOMIC DNA]</scope>
    <source>
        <strain evidence="1 2">YPA3-1-1</strain>
    </source>
</reference>
<dbReference type="InterPro" id="IPR024496">
    <property type="entry name" value="Spore_germ_GerPE"/>
</dbReference>
<dbReference type="Pfam" id="PF10970">
    <property type="entry name" value="GerPE"/>
    <property type="match status" value="1"/>
</dbReference>
<evidence type="ECO:0000313" key="1">
    <source>
        <dbReference type="EMBL" id="NBI28937.1"/>
    </source>
</evidence>
<name>A0A6N9Q0U5_9BACL</name>
<dbReference type="EMBL" id="SIJB01000018">
    <property type="protein sequence ID" value="NBI28937.1"/>
    <property type="molecule type" value="Genomic_DNA"/>
</dbReference>
<sequence>MKITSNRRTSVVENIKVISITRSAVFQIGDSVELNPRSFVYAVQREVPVYFPGEGDFAQLELFQERIPRPTVTEDVRTTFINENPNIYVDSIRVLGLGGSSILQVGSNCSVDTESKVINIRQFIDQDLDDHTYMPTQYKKSNS</sequence>
<organism evidence="1 2">
    <name type="scientific">Chengkuizengella marina</name>
    <dbReference type="NCBI Taxonomy" id="2507566"/>
    <lineage>
        <taxon>Bacteria</taxon>
        <taxon>Bacillati</taxon>
        <taxon>Bacillota</taxon>
        <taxon>Bacilli</taxon>
        <taxon>Bacillales</taxon>
        <taxon>Paenibacillaceae</taxon>
        <taxon>Chengkuizengella</taxon>
    </lineage>
</organism>
<dbReference type="RefSeq" id="WP_160645726.1">
    <property type="nucleotide sequence ID" value="NZ_SIJB01000018.1"/>
</dbReference>
<gene>
    <name evidence="1" type="ORF">ERL59_08190</name>
</gene>
<proteinExistence type="predicted"/>
<protein>
    <submittedName>
        <fullName evidence="1">Spore germination protein GerPE</fullName>
    </submittedName>
</protein>